<comment type="caution">
    <text evidence="3">The sequence shown here is derived from an EMBL/GenBank/DDBJ whole genome shotgun (WGS) entry which is preliminary data.</text>
</comment>
<evidence type="ECO:0000259" key="2">
    <source>
        <dbReference type="Pfam" id="PF04069"/>
    </source>
</evidence>
<evidence type="ECO:0000313" key="3">
    <source>
        <dbReference type="EMBL" id="MUK89203.1"/>
    </source>
</evidence>
<feature type="chain" id="PRO_5039343318" evidence="1">
    <location>
        <begin position="22"/>
        <end position="313"/>
    </location>
</feature>
<proteinExistence type="predicted"/>
<dbReference type="RefSeq" id="WP_155669177.1">
    <property type="nucleotide sequence ID" value="NZ_WOCA01000009.1"/>
</dbReference>
<dbReference type="GO" id="GO:0043190">
    <property type="term" value="C:ATP-binding cassette (ABC) transporter complex"/>
    <property type="evidence" value="ECO:0007669"/>
    <property type="project" value="InterPro"/>
</dbReference>
<organism evidence="3 4">
    <name type="scientific">Ornithinibacillus caprae</name>
    <dbReference type="NCBI Taxonomy" id="2678566"/>
    <lineage>
        <taxon>Bacteria</taxon>
        <taxon>Bacillati</taxon>
        <taxon>Bacillota</taxon>
        <taxon>Bacilli</taxon>
        <taxon>Bacillales</taxon>
        <taxon>Bacillaceae</taxon>
        <taxon>Ornithinibacillus</taxon>
    </lineage>
</organism>
<dbReference type="SUPFAM" id="SSF53850">
    <property type="entry name" value="Periplasmic binding protein-like II"/>
    <property type="match status" value="2"/>
</dbReference>
<dbReference type="GO" id="GO:0022857">
    <property type="term" value="F:transmembrane transporter activity"/>
    <property type="evidence" value="ECO:0007669"/>
    <property type="project" value="InterPro"/>
</dbReference>
<gene>
    <name evidence="3" type="ORF">GMD78_12555</name>
</gene>
<protein>
    <submittedName>
        <fullName evidence="3">Glycine/betaine ABC transporter</fullName>
    </submittedName>
</protein>
<feature type="domain" description="ABC-type glycine betaine transport system substrate-binding" evidence="2">
    <location>
        <begin position="210"/>
        <end position="310"/>
    </location>
</feature>
<evidence type="ECO:0000313" key="4">
    <source>
        <dbReference type="Proteomes" id="UP000469125"/>
    </source>
</evidence>
<dbReference type="AlphaFoldDB" id="A0A6N8FIE7"/>
<feature type="domain" description="ABC-type glycine betaine transport system substrate-binding" evidence="2">
    <location>
        <begin position="50"/>
        <end position="191"/>
    </location>
</feature>
<name>A0A6N8FIE7_9BACI</name>
<dbReference type="Gene3D" id="3.10.105.10">
    <property type="entry name" value="Dipeptide-binding Protein, Domain 3"/>
    <property type="match status" value="1"/>
</dbReference>
<dbReference type="PROSITE" id="PS51257">
    <property type="entry name" value="PROKAR_LIPOPROTEIN"/>
    <property type="match status" value="1"/>
</dbReference>
<reference evidence="3 4" key="1">
    <citation type="submission" date="2019-11" db="EMBL/GenBank/DDBJ databases">
        <authorList>
            <person name="Li X."/>
        </authorList>
    </citation>
    <scope>NUCLEOTIDE SEQUENCE [LARGE SCALE GENOMIC DNA]</scope>
    <source>
        <strain evidence="3 4">L9</strain>
    </source>
</reference>
<keyword evidence="4" id="KW-1185">Reference proteome</keyword>
<evidence type="ECO:0000256" key="1">
    <source>
        <dbReference type="SAM" id="SignalP"/>
    </source>
</evidence>
<sequence>MFQFNWKRLGIVAGLSLSLVAAGCGQDDTDNTSNNAENGGDNQTEASTNVGEEIDYTITGIEPGAGITQATDDTLSEYENLAGWEQEISSTAAMLTELENAINNEEPIIVAGWSPHYKFAKFDLKYLEDPKGVYGDVEYIGTIVRKDLKEEMPEAYTILDRFQWEADDMESVMLDAQNMDFEEAAQQWVDENQETVAKWTEGVDPVDGTSIELVLTPWDTERSSANVAKIVLEQQGFNVTLTPVDPAVMFKAIATGDGDASLAPWLPATHGAFFEEFEGEFDDLGENLIGAKIGLVVPTYMDINSIEDLEPAK</sequence>
<keyword evidence="1" id="KW-0732">Signal</keyword>
<dbReference type="Pfam" id="PF04069">
    <property type="entry name" value="OpuAC"/>
    <property type="match status" value="2"/>
</dbReference>
<dbReference type="EMBL" id="WOCA01000009">
    <property type="protein sequence ID" value="MUK89203.1"/>
    <property type="molecule type" value="Genomic_DNA"/>
</dbReference>
<dbReference type="Gene3D" id="3.40.190.100">
    <property type="entry name" value="Glycine betaine-binding periplasmic protein, domain 2"/>
    <property type="match status" value="1"/>
</dbReference>
<dbReference type="Proteomes" id="UP000469125">
    <property type="component" value="Unassembled WGS sequence"/>
</dbReference>
<accession>A0A6N8FIE7</accession>
<dbReference type="InterPro" id="IPR007210">
    <property type="entry name" value="ABC_Gly_betaine_transp_sub-bd"/>
</dbReference>
<feature type="signal peptide" evidence="1">
    <location>
        <begin position="1"/>
        <end position="21"/>
    </location>
</feature>